<name>G8BZD0_TETPH</name>
<feature type="compositionally biased region" description="Basic and acidic residues" evidence="3">
    <location>
        <begin position="29"/>
        <end position="47"/>
    </location>
</feature>
<evidence type="ECO:0000256" key="1">
    <source>
        <dbReference type="ARBA" id="ARBA00022741"/>
    </source>
</evidence>
<feature type="region of interest" description="Disordered" evidence="3">
    <location>
        <begin position="1"/>
        <end position="74"/>
    </location>
</feature>
<dbReference type="GO" id="GO:0006000">
    <property type="term" value="P:fructose metabolic process"/>
    <property type="evidence" value="ECO:0007669"/>
    <property type="project" value="InterPro"/>
</dbReference>
<dbReference type="PANTHER" id="PTHR10606">
    <property type="entry name" value="6-PHOSPHOFRUCTO-2-KINASE/FRUCTOSE-2,6-BISPHOSPHATASE"/>
    <property type="match status" value="1"/>
</dbReference>
<protein>
    <recommendedName>
        <fullName evidence="4">6-phosphofructo-2-kinase domain-containing protein</fullName>
    </recommendedName>
</protein>
<dbReference type="EMBL" id="HE612866">
    <property type="protein sequence ID" value="CCE65258.1"/>
    <property type="molecule type" value="Genomic_DNA"/>
</dbReference>
<dbReference type="RefSeq" id="XP_003687692.1">
    <property type="nucleotide sequence ID" value="XM_003687644.1"/>
</dbReference>
<dbReference type="InterPro" id="IPR027417">
    <property type="entry name" value="P-loop_NTPase"/>
</dbReference>
<dbReference type="InterPro" id="IPR013079">
    <property type="entry name" value="6Phosfructo_kin"/>
</dbReference>
<dbReference type="PANTHER" id="PTHR10606:SF39">
    <property type="entry name" value="6-PHOSPHOFRUCTO-2-KINASE_FRUCTOSE-2,6-BISPHOSPHATASE YLR345W-RELATED"/>
    <property type="match status" value="1"/>
</dbReference>
<dbReference type="Proteomes" id="UP000005666">
    <property type="component" value="Chromosome 11"/>
</dbReference>
<dbReference type="GO" id="GO:0006003">
    <property type="term" value="P:fructose 2,6-bisphosphate metabolic process"/>
    <property type="evidence" value="ECO:0007669"/>
    <property type="project" value="InterPro"/>
</dbReference>
<dbReference type="InterPro" id="IPR029033">
    <property type="entry name" value="His_PPase_superfam"/>
</dbReference>
<dbReference type="PIRSF" id="PIRSF000709">
    <property type="entry name" value="6PFK_2-Ptase"/>
    <property type="match status" value="1"/>
</dbReference>
<sequence>METKELKTSPAPNVPLDNEELLNGLGSELMDRRFSEGNHMARTDSRWGKLNVPQSGSDKDDTSRSGTAGSVDSVHKPIKIEENVAPGQLYATDSGKLFHAGKILIVLVGLPATSKTALSVAITRYTRWLGVRAESFHISKYRKEMNYSGDDCYSAVPETKVGKEFRKSLLESVFNDMIVFFQKTKGQIAVYDALNIRKEDRTNIHIRFANLNIKVIFIESIVKDPELYELNLLNAAKASEFENFTKEQTQNILKRRLQLNKSFYQKMSKDEKLCYIKFIDFGKEIIVNNIKGGYLINKIVFFLMNLRNTNGKIYFSRCGTSEKDNYLNDEELNKEGIDFAHRMTDVIMERVSKNEQDPDNQEMARWKLNALTDSKPLHVFTAERKRTYDTGQFFAKKYNIPVYQRMELKQLREGSVADLSEEEKQNRYPTEYQEYLKDPYHYRFPRAESYHDLAIRMEPFLLELERISGDILIIAHESTLRVLYGYFMASSCQDLWKTNFSRDEITEITITPFQNQVRKIPI</sequence>
<dbReference type="SUPFAM" id="SSF53254">
    <property type="entry name" value="Phosphoglycerate mutase-like"/>
    <property type="match status" value="1"/>
</dbReference>
<dbReference type="Pfam" id="PF00300">
    <property type="entry name" value="His_Phos_1"/>
    <property type="match status" value="1"/>
</dbReference>
<feature type="domain" description="6-phosphofructo-2-kinase" evidence="4">
    <location>
        <begin position="92"/>
        <end position="309"/>
    </location>
</feature>
<keyword evidence="2" id="KW-0067">ATP-binding</keyword>
<dbReference type="GO" id="GO:0004331">
    <property type="term" value="F:fructose-2,6-bisphosphate 2-phosphatase activity"/>
    <property type="evidence" value="ECO:0007669"/>
    <property type="project" value="TreeGrafter"/>
</dbReference>
<dbReference type="Gene3D" id="3.40.50.1240">
    <property type="entry name" value="Phosphoglycerate mutase-like"/>
    <property type="match status" value="1"/>
</dbReference>
<keyword evidence="6" id="KW-1185">Reference proteome</keyword>
<dbReference type="CDD" id="cd07067">
    <property type="entry name" value="HP_PGM_like"/>
    <property type="match status" value="1"/>
</dbReference>
<dbReference type="HOGENOM" id="CLU_006383_0_2_1"/>
<gene>
    <name evidence="5" type="primary">TPHA0K01240</name>
    <name evidence="5" type="ordered locus">TPHA_0K01240</name>
</gene>
<dbReference type="OrthoDB" id="267323at2759"/>
<dbReference type="GeneID" id="11533404"/>
<dbReference type="AlphaFoldDB" id="G8BZD0"/>
<dbReference type="eggNOG" id="KOG0234">
    <property type="taxonomic scope" value="Eukaryota"/>
</dbReference>
<proteinExistence type="predicted"/>
<dbReference type="GO" id="GO:0005829">
    <property type="term" value="C:cytosol"/>
    <property type="evidence" value="ECO:0007669"/>
    <property type="project" value="TreeGrafter"/>
</dbReference>
<evidence type="ECO:0000313" key="6">
    <source>
        <dbReference type="Proteomes" id="UP000005666"/>
    </source>
</evidence>
<reference evidence="5 6" key="1">
    <citation type="journal article" date="2011" name="Proc. Natl. Acad. Sci. U.S.A.">
        <title>Evolutionary erosion of yeast sex chromosomes by mating-type switching accidents.</title>
        <authorList>
            <person name="Gordon J.L."/>
            <person name="Armisen D."/>
            <person name="Proux-Wera E."/>
            <person name="Oheigeartaigh S.S."/>
            <person name="Byrne K.P."/>
            <person name="Wolfe K.H."/>
        </authorList>
    </citation>
    <scope>NUCLEOTIDE SEQUENCE [LARGE SCALE GENOMIC DNA]</scope>
    <source>
        <strain evidence="6">ATCC 24235 / CBS 4417 / NBRC 1672 / NRRL Y-8282 / UCD 70-5</strain>
    </source>
</reference>
<dbReference type="STRING" id="1071381.G8BZD0"/>
<dbReference type="SUPFAM" id="SSF52540">
    <property type="entry name" value="P-loop containing nucleoside triphosphate hydrolases"/>
    <property type="match status" value="1"/>
</dbReference>
<dbReference type="InterPro" id="IPR013078">
    <property type="entry name" value="His_Pase_superF_clade-1"/>
</dbReference>
<dbReference type="KEGG" id="tpf:TPHA_0K01240"/>
<evidence type="ECO:0000313" key="5">
    <source>
        <dbReference type="EMBL" id="CCE65258.1"/>
    </source>
</evidence>
<evidence type="ECO:0000256" key="3">
    <source>
        <dbReference type="SAM" id="MobiDB-lite"/>
    </source>
</evidence>
<evidence type="ECO:0000259" key="4">
    <source>
        <dbReference type="Pfam" id="PF01591"/>
    </source>
</evidence>
<dbReference type="Pfam" id="PF01591">
    <property type="entry name" value="6PF2K"/>
    <property type="match status" value="1"/>
</dbReference>
<dbReference type="Gene3D" id="3.40.50.300">
    <property type="entry name" value="P-loop containing nucleotide triphosphate hydrolases"/>
    <property type="match status" value="1"/>
</dbReference>
<dbReference type="InterPro" id="IPR003094">
    <property type="entry name" value="6Pfruct_kin"/>
</dbReference>
<accession>G8BZD0</accession>
<dbReference type="PRINTS" id="PR00991">
    <property type="entry name" value="6PFRUCTKNASE"/>
</dbReference>
<organism evidence="5 6">
    <name type="scientific">Tetrapisispora phaffii (strain ATCC 24235 / CBS 4417 / NBRC 1672 / NRRL Y-8282 / UCD 70-5)</name>
    <name type="common">Yeast</name>
    <name type="synonym">Fabospora phaffii</name>
    <dbReference type="NCBI Taxonomy" id="1071381"/>
    <lineage>
        <taxon>Eukaryota</taxon>
        <taxon>Fungi</taxon>
        <taxon>Dikarya</taxon>
        <taxon>Ascomycota</taxon>
        <taxon>Saccharomycotina</taxon>
        <taxon>Saccharomycetes</taxon>
        <taxon>Saccharomycetales</taxon>
        <taxon>Saccharomycetaceae</taxon>
        <taxon>Tetrapisispora</taxon>
    </lineage>
</organism>
<evidence type="ECO:0000256" key="2">
    <source>
        <dbReference type="ARBA" id="ARBA00022840"/>
    </source>
</evidence>
<dbReference type="OMA" id="CRFYSLA"/>
<keyword evidence="1" id="KW-0547">Nucleotide-binding</keyword>
<dbReference type="GO" id="GO:0003873">
    <property type="term" value="F:6-phosphofructo-2-kinase activity"/>
    <property type="evidence" value="ECO:0007669"/>
    <property type="project" value="InterPro"/>
</dbReference>
<dbReference type="GO" id="GO:0005524">
    <property type="term" value="F:ATP binding"/>
    <property type="evidence" value="ECO:0007669"/>
    <property type="project" value="UniProtKB-KW"/>
</dbReference>